<evidence type="ECO:0000256" key="1">
    <source>
        <dbReference type="SAM" id="SignalP"/>
    </source>
</evidence>
<reference evidence="3" key="1">
    <citation type="journal article" date="2019" name="Int. J. Syst. Evol. Microbiol.">
        <title>The Global Catalogue of Microorganisms (GCM) 10K type strain sequencing project: providing services to taxonomists for standard genome sequencing and annotation.</title>
        <authorList>
            <consortium name="The Broad Institute Genomics Platform"/>
            <consortium name="The Broad Institute Genome Sequencing Center for Infectious Disease"/>
            <person name="Wu L."/>
            <person name="Ma J."/>
        </authorList>
    </citation>
    <scope>NUCLEOTIDE SEQUENCE [LARGE SCALE GENOMIC DNA]</scope>
    <source>
        <strain evidence="3">JCM 18531</strain>
    </source>
</reference>
<keyword evidence="1" id="KW-0732">Signal</keyword>
<dbReference type="EMBL" id="BAABKM010000002">
    <property type="protein sequence ID" value="GAA4707135.1"/>
    <property type="molecule type" value="Genomic_DNA"/>
</dbReference>
<feature type="chain" id="PRO_5046185321" evidence="1">
    <location>
        <begin position="30"/>
        <end position="261"/>
    </location>
</feature>
<sequence>MPTNSAPRTGNRVAVVLSAAALITSVGLAGGPAIAKALNADTVDHKHAVGSAASIKARKGKLVATSKRTGRLPSNIVGTVAKAARATDADRLAGSPAAAYLTKAEANQVVGLGGSATLPAAGVTTSAATFTTTKAGRLLVDFTGSGQLQCPSSSFVRWWIAVDGTPVVSSSMQLGEAVSISFDYAGFPAIHLAGITDGPVPAGDHTVNLSGGCTSGASGGSATSGTPGVGSVTVLDDSATVPAAARKGTARKSCVSGGGCR</sequence>
<evidence type="ECO:0000313" key="3">
    <source>
        <dbReference type="Proteomes" id="UP001499974"/>
    </source>
</evidence>
<protein>
    <submittedName>
        <fullName evidence="2">Uncharacterized protein</fullName>
    </submittedName>
</protein>
<keyword evidence="3" id="KW-1185">Reference proteome</keyword>
<accession>A0ABP8XHT2</accession>
<feature type="signal peptide" evidence="1">
    <location>
        <begin position="1"/>
        <end position="29"/>
    </location>
</feature>
<comment type="caution">
    <text evidence="2">The sequence shown here is derived from an EMBL/GenBank/DDBJ whole genome shotgun (WGS) entry which is preliminary data.</text>
</comment>
<proteinExistence type="predicted"/>
<evidence type="ECO:0000313" key="2">
    <source>
        <dbReference type="EMBL" id="GAA4707135.1"/>
    </source>
</evidence>
<organism evidence="2 3">
    <name type="scientific">Nocardioides conyzicola</name>
    <dbReference type="NCBI Taxonomy" id="1651781"/>
    <lineage>
        <taxon>Bacteria</taxon>
        <taxon>Bacillati</taxon>
        <taxon>Actinomycetota</taxon>
        <taxon>Actinomycetes</taxon>
        <taxon>Propionibacteriales</taxon>
        <taxon>Nocardioidaceae</taxon>
        <taxon>Nocardioides</taxon>
    </lineage>
</organism>
<name>A0ABP8XHT2_9ACTN</name>
<gene>
    <name evidence="2" type="ORF">GCM10023349_26940</name>
</gene>
<dbReference type="Proteomes" id="UP001499974">
    <property type="component" value="Unassembled WGS sequence"/>
</dbReference>
<dbReference type="RefSeq" id="WP_345521821.1">
    <property type="nucleotide sequence ID" value="NZ_BAABKM010000002.1"/>
</dbReference>